<dbReference type="AlphaFoldDB" id="A0AAD9BNK8"/>
<organism evidence="3 4">
    <name type="scientific">Dissostichus eleginoides</name>
    <name type="common">Patagonian toothfish</name>
    <name type="synonym">Dissostichus amissus</name>
    <dbReference type="NCBI Taxonomy" id="100907"/>
    <lineage>
        <taxon>Eukaryota</taxon>
        <taxon>Metazoa</taxon>
        <taxon>Chordata</taxon>
        <taxon>Craniata</taxon>
        <taxon>Vertebrata</taxon>
        <taxon>Euteleostomi</taxon>
        <taxon>Actinopterygii</taxon>
        <taxon>Neopterygii</taxon>
        <taxon>Teleostei</taxon>
        <taxon>Neoteleostei</taxon>
        <taxon>Acanthomorphata</taxon>
        <taxon>Eupercaria</taxon>
        <taxon>Perciformes</taxon>
        <taxon>Notothenioidei</taxon>
        <taxon>Nototheniidae</taxon>
        <taxon>Dissostichus</taxon>
    </lineage>
</organism>
<evidence type="ECO:0000313" key="4">
    <source>
        <dbReference type="Proteomes" id="UP001228049"/>
    </source>
</evidence>
<gene>
    <name evidence="3" type="ORF">KUDE01_030376</name>
</gene>
<evidence type="ECO:0000313" key="3">
    <source>
        <dbReference type="EMBL" id="KAK1886661.1"/>
    </source>
</evidence>
<keyword evidence="1" id="KW-0677">Repeat</keyword>
<keyword evidence="4" id="KW-1185">Reference proteome</keyword>
<name>A0AAD9BNK8_DISEL</name>
<keyword evidence="2" id="KW-0802">TPR repeat</keyword>
<dbReference type="InterPro" id="IPR019412">
    <property type="entry name" value="IML2/TPR_39"/>
</dbReference>
<reference evidence="3" key="1">
    <citation type="submission" date="2023-04" db="EMBL/GenBank/DDBJ databases">
        <title>Chromosome-level genome of Chaenocephalus aceratus.</title>
        <authorList>
            <person name="Park H."/>
        </authorList>
    </citation>
    <scope>NUCLEOTIDE SEQUENCE</scope>
    <source>
        <strain evidence="3">DE</strain>
        <tissue evidence="3">Muscle</tissue>
    </source>
</reference>
<dbReference type="Proteomes" id="UP001228049">
    <property type="component" value="Unassembled WGS sequence"/>
</dbReference>
<dbReference type="PANTHER" id="PTHR31859:SF4">
    <property type="entry name" value="TETRATRICOPEPTIDE REPEAT PROTEIN 39B"/>
    <property type="match status" value="1"/>
</dbReference>
<dbReference type="EMBL" id="JASDAP010000020">
    <property type="protein sequence ID" value="KAK1886661.1"/>
    <property type="molecule type" value="Genomic_DNA"/>
</dbReference>
<accession>A0AAD9BNK8</accession>
<comment type="caution">
    <text evidence="3">The sequence shown here is derived from an EMBL/GenBank/DDBJ whole genome shotgun (WGS) entry which is preliminary data.</text>
</comment>
<evidence type="ECO:0000256" key="1">
    <source>
        <dbReference type="ARBA" id="ARBA00022737"/>
    </source>
</evidence>
<sequence length="107" mass="12050">MESKRVNSLQQVELNEISEDFIDPGIDLEAALKESSAALDLFLNNRFSDALALLKPRKNQSMYHAMGYTSILVMQAGMTFDPKDMDNAMASLGNPWRHAKNFGRKLE</sequence>
<dbReference type="Pfam" id="PF10300">
    <property type="entry name" value="Iml2-TPR_39"/>
    <property type="match status" value="1"/>
</dbReference>
<proteinExistence type="predicted"/>
<protein>
    <submittedName>
        <fullName evidence="3">Tetratricopeptide repeat protein 39B</fullName>
    </submittedName>
</protein>
<evidence type="ECO:0000256" key="2">
    <source>
        <dbReference type="ARBA" id="ARBA00022803"/>
    </source>
</evidence>
<dbReference type="PANTHER" id="PTHR31859">
    <property type="entry name" value="TETRATRICOPEPTIDE REPEAT PROTEIN 39 FAMILY MEMBER"/>
    <property type="match status" value="1"/>
</dbReference>